<feature type="region of interest" description="Disordered" evidence="12">
    <location>
        <begin position="182"/>
        <end position="217"/>
    </location>
</feature>
<evidence type="ECO:0000256" key="8">
    <source>
        <dbReference type="ARBA" id="ARBA00023128"/>
    </source>
</evidence>
<dbReference type="Proteomes" id="UP000001811">
    <property type="component" value="Unplaced"/>
</dbReference>
<evidence type="ECO:0000256" key="4">
    <source>
        <dbReference type="ARBA" id="ARBA00022448"/>
    </source>
</evidence>
<keyword evidence="4" id="KW-0813">Transport</keyword>
<keyword evidence="8" id="KW-0496">Mitochondrion</keyword>
<evidence type="ECO:0000256" key="12">
    <source>
        <dbReference type="SAM" id="MobiDB-lite"/>
    </source>
</evidence>
<evidence type="ECO:0000256" key="2">
    <source>
        <dbReference type="ARBA" id="ARBA00007524"/>
    </source>
</evidence>
<reference evidence="13 14" key="1">
    <citation type="journal article" date="2011" name="Nature">
        <title>A high-resolution map of human evolutionary constraint using 29 mammals.</title>
        <authorList>
            <person name="Lindblad-Toh K."/>
            <person name="Garber M."/>
            <person name="Zuk O."/>
            <person name="Lin M.F."/>
            <person name="Parker B.J."/>
            <person name="Washietl S."/>
            <person name="Kheradpour P."/>
            <person name="Ernst J."/>
            <person name="Jordan G."/>
            <person name="Mauceli E."/>
            <person name="Ward L.D."/>
            <person name="Lowe C.B."/>
            <person name="Holloway A.K."/>
            <person name="Clamp M."/>
            <person name="Gnerre S."/>
            <person name="Alfoldi J."/>
            <person name="Beal K."/>
            <person name="Chang J."/>
            <person name="Clawson H."/>
            <person name="Cuff J."/>
            <person name="Di Palma F."/>
            <person name="Fitzgerald S."/>
            <person name="Flicek P."/>
            <person name="Guttman M."/>
            <person name="Hubisz M.J."/>
            <person name="Jaffe D.B."/>
            <person name="Jungreis I."/>
            <person name="Kent W.J."/>
            <person name="Kostka D."/>
            <person name="Lara M."/>
            <person name="Martins A.L."/>
            <person name="Massingham T."/>
            <person name="Moltke I."/>
            <person name="Raney B.J."/>
            <person name="Rasmussen M.D."/>
            <person name="Robinson J."/>
            <person name="Stark A."/>
            <person name="Vilella A.J."/>
            <person name="Wen J."/>
            <person name="Xie X."/>
            <person name="Zody M.C."/>
            <person name="Baldwin J."/>
            <person name="Bloom T."/>
            <person name="Chin C.W."/>
            <person name="Heiman D."/>
            <person name="Nicol R."/>
            <person name="Nusbaum C."/>
            <person name="Young S."/>
            <person name="Wilkinson J."/>
            <person name="Worley K.C."/>
            <person name="Kovar C.L."/>
            <person name="Muzny D.M."/>
            <person name="Gibbs R.A."/>
            <person name="Cree A."/>
            <person name="Dihn H.H."/>
            <person name="Fowler G."/>
            <person name="Jhangiani S."/>
            <person name="Joshi V."/>
            <person name="Lee S."/>
            <person name="Lewis L.R."/>
            <person name="Nazareth L.V."/>
            <person name="Okwuonu G."/>
            <person name="Santibanez J."/>
            <person name="Warren W.C."/>
            <person name="Mardis E.R."/>
            <person name="Weinstock G.M."/>
            <person name="Wilson R.K."/>
            <person name="Delehaunty K."/>
            <person name="Dooling D."/>
            <person name="Fronik C."/>
            <person name="Fulton L."/>
            <person name="Fulton B."/>
            <person name="Graves T."/>
            <person name="Minx P."/>
            <person name="Sodergren E."/>
            <person name="Birney E."/>
            <person name="Margulies E.H."/>
            <person name="Herrero J."/>
            <person name="Green E.D."/>
            <person name="Haussler D."/>
            <person name="Siepel A."/>
            <person name="Goldman N."/>
            <person name="Pollard K.S."/>
            <person name="Pedersen J.S."/>
            <person name="Lander E.S."/>
            <person name="Kellis M."/>
        </authorList>
    </citation>
    <scope>NUCLEOTIDE SEQUENCE [LARGE SCALE GENOMIC DNA]</scope>
    <source>
        <strain evidence="14">Thorbecke</strain>
    </source>
</reference>
<dbReference type="PANTHER" id="PTHR10057:SF5">
    <property type="entry name" value="TRANSLOCATOR PROTEIN"/>
    <property type="match status" value="1"/>
</dbReference>
<keyword evidence="5" id="KW-0812">Transmembrane</keyword>
<dbReference type="GO" id="GO:0015485">
    <property type="term" value="F:cholesterol binding"/>
    <property type="evidence" value="ECO:0007669"/>
    <property type="project" value="TreeGrafter"/>
</dbReference>
<dbReference type="AlphaFoldDB" id="A0A5F9DC69"/>
<evidence type="ECO:0000256" key="3">
    <source>
        <dbReference type="ARBA" id="ARBA00017151"/>
    </source>
</evidence>
<dbReference type="GO" id="GO:0006869">
    <property type="term" value="P:lipid transport"/>
    <property type="evidence" value="ECO:0007669"/>
    <property type="project" value="UniProtKB-KW"/>
</dbReference>
<evidence type="ECO:0000256" key="1">
    <source>
        <dbReference type="ARBA" id="ARBA00004225"/>
    </source>
</evidence>
<dbReference type="GO" id="GO:0031966">
    <property type="term" value="C:mitochondrial membrane"/>
    <property type="evidence" value="ECO:0007669"/>
    <property type="project" value="UniProtKB-SubCell"/>
</dbReference>
<dbReference type="Bgee" id="ENSOCUG00000004748">
    <property type="expression patterns" value="Expressed in blood and 19 other cell types or tissues"/>
</dbReference>
<comment type="subcellular location">
    <subcellularLocation>
        <location evidence="1">Mitochondrion membrane</location>
        <topology evidence="1">Multi-pass membrane protein</topology>
    </subcellularLocation>
</comment>
<reference evidence="13" key="3">
    <citation type="submission" date="2025-09" db="UniProtKB">
        <authorList>
            <consortium name="Ensembl"/>
        </authorList>
    </citation>
    <scope>IDENTIFICATION</scope>
    <source>
        <strain evidence="13">Thorbecke</strain>
    </source>
</reference>
<protein>
    <recommendedName>
        <fullName evidence="3">Translocator protein</fullName>
    </recommendedName>
    <alternativeName>
        <fullName evidence="11">Peripheral-type benzodiazepine receptor</fullName>
    </alternativeName>
</protein>
<evidence type="ECO:0000256" key="10">
    <source>
        <dbReference type="ARBA" id="ARBA00023170"/>
    </source>
</evidence>
<dbReference type="GO" id="GO:0005783">
    <property type="term" value="C:endoplasmic reticulum"/>
    <property type="evidence" value="ECO:0007669"/>
    <property type="project" value="TreeGrafter"/>
</dbReference>
<evidence type="ECO:0000256" key="11">
    <source>
        <dbReference type="ARBA" id="ARBA00029576"/>
    </source>
</evidence>
<evidence type="ECO:0000256" key="6">
    <source>
        <dbReference type="ARBA" id="ARBA00022989"/>
    </source>
</evidence>
<evidence type="ECO:0000256" key="9">
    <source>
        <dbReference type="ARBA" id="ARBA00023136"/>
    </source>
</evidence>
<evidence type="ECO:0000256" key="7">
    <source>
        <dbReference type="ARBA" id="ARBA00023055"/>
    </source>
</evidence>
<keyword evidence="6" id="KW-1133">Transmembrane helix</keyword>
<comment type="similarity">
    <text evidence="2">Belongs to the TspO/BZRP family.</text>
</comment>
<keyword evidence="7" id="KW-0445">Lipid transport</keyword>
<evidence type="ECO:0000313" key="14">
    <source>
        <dbReference type="Proteomes" id="UP000001811"/>
    </source>
</evidence>
<dbReference type="STRING" id="9986.ENSOCUP00000043839"/>
<dbReference type="InParanoid" id="A0A5F9DC69"/>
<dbReference type="Pfam" id="PF03073">
    <property type="entry name" value="TspO_MBR"/>
    <property type="match status" value="1"/>
</dbReference>
<reference evidence="13" key="2">
    <citation type="submission" date="2025-08" db="UniProtKB">
        <authorList>
            <consortium name="Ensembl"/>
        </authorList>
    </citation>
    <scope>IDENTIFICATION</scope>
    <source>
        <strain evidence="13">Thorbecke</strain>
    </source>
</reference>
<dbReference type="InterPro" id="IPR038330">
    <property type="entry name" value="TspO/MBR-related_sf"/>
</dbReference>
<dbReference type="Gene3D" id="1.20.1260.100">
    <property type="entry name" value="TspO/MBR protein"/>
    <property type="match status" value="1"/>
</dbReference>
<evidence type="ECO:0000256" key="5">
    <source>
        <dbReference type="ARBA" id="ARBA00022692"/>
    </source>
</evidence>
<feature type="region of interest" description="Disordered" evidence="12">
    <location>
        <begin position="359"/>
        <end position="385"/>
    </location>
</feature>
<name>A0A5F9DC69_RABIT</name>
<dbReference type="CDD" id="cd15904">
    <property type="entry name" value="TSPO_MBR"/>
    <property type="match status" value="1"/>
</dbReference>
<keyword evidence="9" id="KW-0472">Membrane</keyword>
<dbReference type="GeneTree" id="ENSGT00390000012980"/>
<organism evidence="13 14">
    <name type="scientific">Oryctolagus cuniculus</name>
    <name type="common">Rabbit</name>
    <dbReference type="NCBI Taxonomy" id="9986"/>
    <lineage>
        <taxon>Eukaryota</taxon>
        <taxon>Metazoa</taxon>
        <taxon>Chordata</taxon>
        <taxon>Craniata</taxon>
        <taxon>Vertebrata</taxon>
        <taxon>Euteleostomi</taxon>
        <taxon>Mammalia</taxon>
        <taxon>Eutheria</taxon>
        <taxon>Euarchontoglires</taxon>
        <taxon>Glires</taxon>
        <taxon>Lagomorpha</taxon>
        <taxon>Leporidae</taxon>
        <taxon>Oryctolagus</taxon>
    </lineage>
</organism>
<proteinExistence type="inferred from homology"/>
<sequence>MGRPEQRRPWSEQWWGQQGAVAVTRPHGDGEGAGATVRLMAPQKETPTRVSGDAPWTPWAAACSPDMGVVVTRLGLGSQPLPLALASSRQFGGPGPRAQLRGVRLWEAAHGSSSWASLPLTQQTAGSCRLEEGRAGPAAAGVAWQRLHWGRGQEAWGHRPSRGRRKCILHSQEGKGVEASPGYVRGLLTEPDGRNTPSRTSVRGVTGACHPSTERPLLGTAQSSSRGAMAPPWVPAVGFTLVPSLGGFMASHYVRGEGLRWHATLQKPSWHPPRWTLAPIWGTLYSAMGYGSYLVWRELGGFTEEAVVPLGLYAGQLALNWAWPPIFFGARQMGWHPRGQDCPQREPEPPGHGLIPACGPHAWHASGPGGPPAPHRGSDGHDCGLAPREPAGCPAALPLHGVAALRHHTQLPHMAGQPRLAWGPAAPRVRPHRARCRARVCVGRAGTLPAQRSCSTGFLKPNKVLASSQAPCTWGPRLGRGRAFCSGLVTPTGLEPARDSPGPSEVGAVVPGCLLG</sequence>
<accession>A0A5F9DC69</accession>
<keyword evidence="14" id="KW-1185">Reference proteome</keyword>
<dbReference type="PANTHER" id="PTHR10057">
    <property type="entry name" value="PERIPHERAL-TYPE BENZODIAZEPINE RECEPTOR"/>
    <property type="match status" value="1"/>
</dbReference>
<dbReference type="FunFam" id="1.20.1260.100:FF:000001">
    <property type="entry name" value="translocator protein 2"/>
    <property type="match status" value="1"/>
</dbReference>
<keyword evidence="10" id="KW-0675">Receptor</keyword>
<dbReference type="InterPro" id="IPR004307">
    <property type="entry name" value="TspO_MBR"/>
</dbReference>
<dbReference type="Ensembl" id="ENSOCUT00000051122.1">
    <property type="protein sequence ID" value="ENSOCUP00000043839.1"/>
    <property type="gene ID" value="ENSOCUG00000004748.4"/>
</dbReference>
<evidence type="ECO:0000313" key="13">
    <source>
        <dbReference type="Ensembl" id="ENSOCUP00000043839.1"/>
    </source>
</evidence>